<keyword evidence="3" id="KW-1185">Reference proteome</keyword>
<sequence>MMPSIREQVMDLQLRYAHAIDEDALEQWPGFFTEACRYRVIPRENHARGLPACLIDCTGQAMLKDRVASLRSANIYNIHFDRHLMSPPLVEAGSEPHTATARTQFLVLQSDQSGVSKLFATGVYLDVIELGTGSPRFRERTVVLDTYGVPELLATPL</sequence>
<evidence type="ECO:0000259" key="1">
    <source>
        <dbReference type="Pfam" id="PF13577"/>
    </source>
</evidence>
<feature type="domain" description="SnoaL-like" evidence="1">
    <location>
        <begin position="6"/>
        <end position="141"/>
    </location>
</feature>
<organism evidence="2 3">
    <name type="scientific">Hydrogenophaga laconesensis</name>
    <dbReference type="NCBI Taxonomy" id="1805971"/>
    <lineage>
        <taxon>Bacteria</taxon>
        <taxon>Pseudomonadati</taxon>
        <taxon>Pseudomonadota</taxon>
        <taxon>Betaproteobacteria</taxon>
        <taxon>Burkholderiales</taxon>
        <taxon>Comamonadaceae</taxon>
        <taxon>Hydrogenophaga</taxon>
    </lineage>
</organism>
<keyword evidence="2" id="KW-0223">Dioxygenase</keyword>
<proteinExistence type="predicted"/>
<name>A0ABU1V886_9BURK</name>
<reference evidence="2 3" key="1">
    <citation type="submission" date="2023-07" db="EMBL/GenBank/DDBJ databases">
        <title>Sorghum-associated microbial communities from plants grown in Nebraska, USA.</title>
        <authorList>
            <person name="Schachtman D."/>
        </authorList>
    </citation>
    <scope>NUCLEOTIDE SEQUENCE [LARGE SCALE GENOMIC DNA]</scope>
    <source>
        <strain evidence="2 3">BE240</strain>
    </source>
</reference>
<evidence type="ECO:0000313" key="2">
    <source>
        <dbReference type="EMBL" id="MDR7093533.1"/>
    </source>
</evidence>
<dbReference type="InterPro" id="IPR037401">
    <property type="entry name" value="SnoaL-like"/>
</dbReference>
<dbReference type="Gene3D" id="3.10.450.50">
    <property type="match status" value="1"/>
</dbReference>
<protein>
    <submittedName>
        <fullName evidence="2">3-phenylpropionate/cinnamic acid dioxygenase small subunit</fullName>
    </submittedName>
</protein>
<dbReference type="Proteomes" id="UP001265550">
    <property type="component" value="Unassembled WGS sequence"/>
</dbReference>
<dbReference type="SUPFAM" id="SSF54427">
    <property type="entry name" value="NTF2-like"/>
    <property type="match status" value="1"/>
</dbReference>
<dbReference type="GO" id="GO:0051213">
    <property type="term" value="F:dioxygenase activity"/>
    <property type="evidence" value="ECO:0007669"/>
    <property type="project" value="UniProtKB-KW"/>
</dbReference>
<comment type="caution">
    <text evidence="2">The sequence shown here is derived from an EMBL/GenBank/DDBJ whole genome shotgun (WGS) entry which is preliminary data.</text>
</comment>
<gene>
    <name evidence="2" type="ORF">J2X09_001265</name>
</gene>
<dbReference type="Pfam" id="PF13577">
    <property type="entry name" value="SnoaL_4"/>
    <property type="match status" value="1"/>
</dbReference>
<dbReference type="InterPro" id="IPR032710">
    <property type="entry name" value="NTF2-like_dom_sf"/>
</dbReference>
<dbReference type="EMBL" id="JAVDWE010000002">
    <property type="protein sequence ID" value="MDR7093533.1"/>
    <property type="molecule type" value="Genomic_DNA"/>
</dbReference>
<keyword evidence="2" id="KW-0560">Oxidoreductase</keyword>
<dbReference type="RefSeq" id="WP_204732611.1">
    <property type="nucleotide sequence ID" value="NZ_JAVDWE010000002.1"/>
</dbReference>
<accession>A0ABU1V886</accession>
<evidence type="ECO:0000313" key="3">
    <source>
        <dbReference type="Proteomes" id="UP001265550"/>
    </source>
</evidence>